<comment type="caution">
    <text evidence="4">The sequence shown here is derived from an EMBL/GenBank/DDBJ whole genome shotgun (WGS) entry which is preliminary data.</text>
</comment>
<keyword evidence="1" id="KW-0805">Transcription regulation</keyword>
<dbReference type="GO" id="GO:0043565">
    <property type="term" value="F:sequence-specific DNA binding"/>
    <property type="evidence" value="ECO:0007669"/>
    <property type="project" value="InterPro"/>
</dbReference>
<dbReference type="InterPro" id="IPR009057">
    <property type="entry name" value="Homeodomain-like_sf"/>
</dbReference>
<dbReference type="Pfam" id="PF01965">
    <property type="entry name" value="DJ-1_PfpI"/>
    <property type="match status" value="1"/>
</dbReference>
<organism evidence="4 5">
    <name type="scientific">Roseibium marinum</name>
    <dbReference type="NCBI Taxonomy" id="281252"/>
    <lineage>
        <taxon>Bacteria</taxon>
        <taxon>Pseudomonadati</taxon>
        <taxon>Pseudomonadota</taxon>
        <taxon>Alphaproteobacteria</taxon>
        <taxon>Hyphomicrobiales</taxon>
        <taxon>Stappiaceae</taxon>
        <taxon>Roseibium</taxon>
    </lineage>
</organism>
<dbReference type="RefSeq" id="WP_103222966.1">
    <property type="nucleotide sequence ID" value="NZ_PPCN01000005.1"/>
</dbReference>
<dbReference type="Gene3D" id="3.40.50.880">
    <property type="match status" value="1"/>
</dbReference>
<dbReference type="InterPro" id="IPR029062">
    <property type="entry name" value="Class_I_gatase-like"/>
</dbReference>
<dbReference type="SUPFAM" id="SSF46689">
    <property type="entry name" value="Homeodomain-like"/>
    <property type="match status" value="2"/>
</dbReference>
<feature type="domain" description="HTH araC/xylS-type" evidence="3">
    <location>
        <begin position="222"/>
        <end position="320"/>
    </location>
</feature>
<dbReference type="InterPro" id="IPR002818">
    <property type="entry name" value="DJ-1/PfpI"/>
</dbReference>
<evidence type="ECO:0000313" key="4">
    <source>
        <dbReference type="EMBL" id="POF31014.1"/>
    </source>
</evidence>
<accession>A0A2S3UTN2</accession>
<dbReference type="OrthoDB" id="186587at2"/>
<dbReference type="AlphaFoldDB" id="A0A2S3UTN2"/>
<dbReference type="CDD" id="cd03137">
    <property type="entry name" value="GATase1_AraC_1"/>
    <property type="match status" value="1"/>
</dbReference>
<keyword evidence="5" id="KW-1185">Reference proteome</keyword>
<sequence length="336" mass="36659">MKNSAPHKVLFVVFPQIKLLDLAGPLQVFADAVDDNGIAVYRTEVVSIDGQYVKTDTPVSIATEAMKSWANEQIDTLIVVGGNGARAAALNPHVVDGVLRLAEKADRIASVCTGAFVLAACGLLDGRRAVTHWQSCDALSREHPCVLVETDPIYVKAENVWTSAGVTAGIDMALAMVAEDIGRTASLSLARELVSYVVRPGGQSQFSSTLDRQILDETGRFESLHEWIANNIDKDLRVDVLAERANMSPRNFARLYTQQTGRTPAKAVEGIRMEAARRSLEESDLSVSEVARQCGFGDDERMRRSFIRLLHVSPSDYRQRFATGHMTASGDLLGTQ</sequence>
<dbReference type="Pfam" id="PF12833">
    <property type="entry name" value="HTH_18"/>
    <property type="match status" value="1"/>
</dbReference>
<dbReference type="PROSITE" id="PS01124">
    <property type="entry name" value="HTH_ARAC_FAMILY_2"/>
    <property type="match status" value="1"/>
</dbReference>
<evidence type="ECO:0000256" key="1">
    <source>
        <dbReference type="ARBA" id="ARBA00023015"/>
    </source>
</evidence>
<dbReference type="SUPFAM" id="SSF52317">
    <property type="entry name" value="Class I glutamine amidotransferase-like"/>
    <property type="match status" value="1"/>
</dbReference>
<dbReference type="PANTHER" id="PTHR43130">
    <property type="entry name" value="ARAC-FAMILY TRANSCRIPTIONAL REGULATOR"/>
    <property type="match status" value="1"/>
</dbReference>
<dbReference type="InterPro" id="IPR018060">
    <property type="entry name" value="HTH_AraC"/>
</dbReference>
<dbReference type="SMART" id="SM00342">
    <property type="entry name" value="HTH_ARAC"/>
    <property type="match status" value="1"/>
</dbReference>
<dbReference type="Gene3D" id="1.10.10.60">
    <property type="entry name" value="Homeodomain-like"/>
    <property type="match status" value="1"/>
</dbReference>
<name>A0A2S3UTN2_9HYPH</name>
<keyword evidence="2" id="KW-0804">Transcription</keyword>
<reference evidence="4 5" key="1">
    <citation type="submission" date="2018-01" db="EMBL/GenBank/DDBJ databases">
        <title>Genomic Encyclopedia of Archaeal and Bacterial Type Strains, Phase II (KMG-II): from individual species to whole genera.</title>
        <authorList>
            <person name="Goeker M."/>
        </authorList>
    </citation>
    <scope>NUCLEOTIDE SEQUENCE [LARGE SCALE GENOMIC DNA]</scope>
    <source>
        <strain evidence="4 5">DSM 17023</strain>
    </source>
</reference>
<evidence type="ECO:0000259" key="3">
    <source>
        <dbReference type="PROSITE" id="PS01124"/>
    </source>
</evidence>
<dbReference type="EMBL" id="PPCN01000005">
    <property type="protein sequence ID" value="POF31014.1"/>
    <property type="molecule type" value="Genomic_DNA"/>
</dbReference>
<evidence type="ECO:0000256" key="2">
    <source>
        <dbReference type="ARBA" id="ARBA00023163"/>
    </source>
</evidence>
<proteinExistence type="predicted"/>
<dbReference type="InterPro" id="IPR052158">
    <property type="entry name" value="INH-QAR"/>
</dbReference>
<dbReference type="PANTHER" id="PTHR43130:SF3">
    <property type="entry name" value="HTH-TYPE TRANSCRIPTIONAL REGULATOR RV1931C"/>
    <property type="match status" value="1"/>
</dbReference>
<dbReference type="Proteomes" id="UP000236959">
    <property type="component" value="Unassembled WGS sequence"/>
</dbReference>
<evidence type="ECO:0000313" key="5">
    <source>
        <dbReference type="Proteomes" id="UP000236959"/>
    </source>
</evidence>
<gene>
    <name evidence="4" type="ORF">CLV41_105192</name>
</gene>
<protein>
    <submittedName>
        <fullName evidence="4">Transcriptional regulator GlxA family with amidase domain</fullName>
    </submittedName>
</protein>
<dbReference type="GO" id="GO:0003700">
    <property type="term" value="F:DNA-binding transcription factor activity"/>
    <property type="evidence" value="ECO:0007669"/>
    <property type="project" value="InterPro"/>
</dbReference>